<organism evidence="2 3">
    <name type="scientific">Actinoplanes octamycinicus</name>
    <dbReference type="NCBI Taxonomy" id="135948"/>
    <lineage>
        <taxon>Bacteria</taxon>
        <taxon>Bacillati</taxon>
        <taxon>Actinomycetota</taxon>
        <taxon>Actinomycetes</taxon>
        <taxon>Micromonosporales</taxon>
        <taxon>Micromonosporaceae</taxon>
        <taxon>Actinoplanes</taxon>
    </lineage>
</organism>
<dbReference type="AlphaFoldDB" id="A0A7W7H183"/>
<reference evidence="2 3" key="1">
    <citation type="submission" date="2020-08" db="EMBL/GenBank/DDBJ databases">
        <title>Sequencing the genomes of 1000 actinobacteria strains.</title>
        <authorList>
            <person name="Klenk H.-P."/>
        </authorList>
    </citation>
    <scope>NUCLEOTIDE SEQUENCE [LARGE SCALE GENOMIC DNA]</scope>
    <source>
        <strain evidence="2 3">DSM 45809</strain>
    </source>
</reference>
<evidence type="ECO:0000256" key="1">
    <source>
        <dbReference type="SAM" id="MobiDB-lite"/>
    </source>
</evidence>
<accession>A0A7W7H183</accession>
<feature type="region of interest" description="Disordered" evidence="1">
    <location>
        <begin position="42"/>
        <end position="69"/>
    </location>
</feature>
<evidence type="ECO:0008006" key="4">
    <source>
        <dbReference type="Google" id="ProtNLM"/>
    </source>
</evidence>
<dbReference type="SUPFAM" id="SSF51126">
    <property type="entry name" value="Pectin lyase-like"/>
    <property type="match status" value="1"/>
</dbReference>
<proteinExistence type="predicted"/>
<dbReference type="Proteomes" id="UP000546162">
    <property type="component" value="Unassembled WGS sequence"/>
</dbReference>
<comment type="caution">
    <text evidence="2">The sequence shown here is derived from an EMBL/GenBank/DDBJ whole genome shotgun (WGS) entry which is preliminary data.</text>
</comment>
<name>A0A7W7H183_9ACTN</name>
<dbReference type="InterPro" id="IPR011050">
    <property type="entry name" value="Pectin_lyase_fold/virulence"/>
</dbReference>
<dbReference type="EMBL" id="JACHNB010000001">
    <property type="protein sequence ID" value="MBB4742089.1"/>
    <property type="molecule type" value="Genomic_DNA"/>
</dbReference>
<evidence type="ECO:0000313" key="2">
    <source>
        <dbReference type="EMBL" id="MBB4742089.1"/>
    </source>
</evidence>
<sequence length="471" mass="49880">MIGQGNMAQHRNRSITSPARIAVRGTAAAVAVALLLGGCSQPPNDPVTTGQAEPAPARSTAPRAGATAKATATAAVSGSVSVRPSRVTPKATVSYSGPLEITKGGRYSGRWASTDPAVAAVTIHTSEPVVIENCSVRGPGNLIAAWSTDRATQINMNVTVRNCHGEGLDPKVPGRARGFFFKAVWPRRVVITDNEFSHTRGVHITGDRKPAAVSELVISRNRAVNTDGRVTTGRCDPHLNADPRPTSHGSCAGFFSATLGIIEPGRFEISWNEIINQPGQTDYTDIISVTGVAGKPGNPALVAHNYIQGAYAKDPTAGNNGSMITCGDSSPGNPAAHASRYLTCKNNTCVSFSNICIAIAEGHHNTMDGNRMISSGRLPDGRIMKGHYTGFYIRNLYHETFFTQNSAINNVYGVAYINPAGKPVKVGPVLDDCAPTACHHNTELAGTITTTTENQEHHRWKQTRTTTGTPN</sequence>
<gene>
    <name evidence="2" type="ORF">BJY16_005548</name>
</gene>
<evidence type="ECO:0000313" key="3">
    <source>
        <dbReference type="Proteomes" id="UP000546162"/>
    </source>
</evidence>
<dbReference type="Gene3D" id="2.160.20.10">
    <property type="entry name" value="Single-stranded right-handed beta-helix, Pectin lyase-like"/>
    <property type="match status" value="1"/>
</dbReference>
<keyword evidence="3" id="KW-1185">Reference proteome</keyword>
<dbReference type="RefSeq" id="WP_185042503.1">
    <property type="nucleotide sequence ID" value="NZ_BAABFG010000005.1"/>
</dbReference>
<feature type="compositionally biased region" description="Low complexity" evidence="1">
    <location>
        <begin position="60"/>
        <end position="69"/>
    </location>
</feature>
<feature type="region of interest" description="Disordered" evidence="1">
    <location>
        <begin position="450"/>
        <end position="471"/>
    </location>
</feature>
<dbReference type="InterPro" id="IPR012334">
    <property type="entry name" value="Pectin_lyas_fold"/>
</dbReference>
<protein>
    <recommendedName>
        <fullName evidence="4">Parallel beta helix pectate lyase-like protein</fullName>
    </recommendedName>
</protein>